<protein>
    <submittedName>
        <fullName evidence="1">Uncharacterized protein</fullName>
    </submittedName>
</protein>
<name>A0ABP1CFS5_9APHY</name>
<gene>
    <name evidence="1" type="ORF">GFSPODELE1_LOCUS338</name>
</gene>
<reference evidence="2" key="1">
    <citation type="submission" date="2024-04" db="EMBL/GenBank/DDBJ databases">
        <authorList>
            <person name="Shaw F."/>
            <person name="Minotto A."/>
        </authorList>
    </citation>
    <scope>NUCLEOTIDE SEQUENCE [LARGE SCALE GENOMIC DNA]</scope>
</reference>
<proteinExistence type="predicted"/>
<organism evidence="1 2">
    <name type="scientific">Somion occarium</name>
    <dbReference type="NCBI Taxonomy" id="3059160"/>
    <lineage>
        <taxon>Eukaryota</taxon>
        <taxon>Fungi</taxon>
        <taxon>Dikarya</taxon>
        <taxon>Basidiomycota</taxon>
        <taxon>Agaricomycotina</taxon>
        <taxon>Agaricomycetes</taxon>
        <taxon>Polyporales</taxon>
        <taxon>Cerrenaceae</taxon>
        <taxon>Somion</taxon>
    </lineage>
</organism>
<dbReference type="Proteomes" id="UP001497453">
    <property type="component" value="Chromosome 1"/>
</dbReference>
<sequence>MASKTSTISDFFPQKHVSSSISFIAVSSTGTYDIEGDIEILQKLPESVRMHCMVGTCVSPQLQTLFLQISDNDYACTEAILCNLHGVLSKSPATYYQDCLTRLHVSEGL</sequence>
<evidence type="ECO:0000313" key="1">
    <source>
        <dbReference type="EMBL" id="CAL1694505.1"/>
    </source>
</evidence>
<dbReference type="EMBL" id="OZ037944">
    <property type="protein sequence ID" value="CAL1694505.1"/>
    <property type="molecule type" value="Genomic_DNA"/>
</dbReference>
<evidence type="ECO:0000313" key="2">
    <source>
        <dbReference type="Proteomes" id="UP001497453"/>
    </source>
</evidence>
<keyword evidence="2" id="KW-1185">Reference proteome</keyword>
<accession>A0ABP1CFS5</accession>